<evidence type="ECO:0000256" key="1">
    <source>
        <dbReference type="SAM" id="MobiDB-lite"/>
    </source>
</evidence>
<evidence type="ECO:0000313" key="4">
    <source>
        <dbReference type="Proteomes" id="UP000007303"/>
    </source>
</evidence>
<dbReference type="InterPro" id="IPR009818">
    <property type="entry name" value="PAM2_motif"/>
</dbReference>
<feature type="compositionally biased region" description="Polar residues" evidence="1">
    <location>
        <begin position="27"/>
        <end position="38"/>
    </location>
</feature>
<feature type="compositionally biased region" description="Basic and acidic residues" evidence="1">
    <location>
        <begin position="43"/>
        <end position="59"/>
    </location>
</feature>
<dbReference type="OrthoDB" id="2275718at2759"/>
<proteinExistence type="predicted"/>
<accession>Q4TDG3</accession>
<name>Q4TDG3_TETNG</name>
<dbReference type="EMBL" id="CAAE01006280">
    <property type="protein sequence ID" value="CAF89069.1"/>
    <property type="molecule type" value="Genomic_DNA"/>
</dbReference>
<reference evidence="2" key="2">
    <citation type="submission" date="2004-02" db="EMBL/GenBank/DDBJ databases">
        <authorList>
            <consortium name="Genoscope"/>
            <consortium name="Whitehead Institute Centre for Genome Research"/>
        </authorList>
    </citation>
    <scope>NUCLEOTIDE SEQUENCE</scope>
</reference>
<feature type="region of interest" description="Disordered" evidence="1">
    <location>
        <begin position="1"/>
        <end position="99"/>
    </location>
</feature>
<sequence>AGSSKPGSPAALSPSPSAADPKRSAMDVTSQGVQTMSPFSGPLHEEKEEKKEAVQEQVRKSTLNPNANEFKPRFNTQPKPGNTPTPPRPQGQPSPSIVVQQPVYGQTVCFPQVYPLTPVSPGVQVSPPHPPTD</sequence>
<dbReference type="Pfam" id="PF07145">
    <property type="entry name" value="PAM2"/>
    <property type="match status" value="1"/>
</dbReference>
<dbReference type="AlphaFoldDB" id="Q4TDG3"/>
<dbReference type="HOGENOM" id="CLU_1911566_0_0_1"/>
<feature type="compositionally biased region" description="Low complexity" evidence="1">
    <location>
        <begin position="1"/>
        <end position="19"/>
    </location>
</feature>
<feature type="non-terminal residue" evidence="2">
    <location>
        <position position="1"/>
    </location>
</feature>
<keyword evidence="4" id="KW-1185">Reference proteome</keyword>
<dbReference type="GeneTree" id="ENSGT00940000156812"/>
<feature type="non-terminal residue" evidence="2">
    <location>
        <position position="133"/>
    </location>
</feature>
<reference evidence="2 4" key="1">
    <citation type="journal article" date="2004" name="Nature">
        <title>Genome duplication in the teleost fish Tetraodon nigroviridis reveals the early vertebrate proto-karyotype.</title>
        <authorList>
            <person name="Jaillon O."/>
            <person name="Aury J.-M."/>
            <person name="Brunet F."/>
            <person name="Petit J.-L."/>
            <person name="Stange-Thomann N."/>
            <person name="Mauceli E."/>
            <person name="Bouneau L."/>
            <person name="Fischer C."/>
            <person name="Ozouf-Costaz C."/>
            <person name="Bernot A."/>
            <person name="Nicaud S."/>
            <person name="Jaffe D."/>
            <person name="Fisher S."/>
            <person name="Lutfalla G."/>
            <person name="Dossat C."/>
            <person name="Segurens B."/>
            <person name="Dasilva C."/>
            <person name="Salanoubat M."/>
            <person name="Levy M."/>
            <person name="Boudet N."/>
            <person name="Castellano S."/>
            <person name="Anthouard V."/>
            <person name="Jubin C."/>
            <person name="Castelli V."/>
            <person name="Katinka M."/>
            <person name="Vacherie B."/>
            <person name="Biemont C."/>
            <person name="Skalli Z."/>
            <person name="Cattolico L."/>
            <person name="Poulain J."/>
            <person name="De Berardinis V."/>
            <person name="Cruaud C."/>
            <person name="Duprat S."/>
            <person name="Brottier P."/>
            <person name="Coutanceau J.-P."/>
            <person name="Gouzy J."/>
            <person name="Parra G."/>
            <person name="Lardier G."/>
            <person name="Chapple C."/>
            <person name="McKernan K.J."/>
            <person name="McEwan P."/>
            <person name="Bosak S."/>
            <person name="Kellis M."/>
            <person name="Volff J.-N."/>
            <person name="Guigo R."/>
            <person name="Zody M.C."/>
            <person name="Mesirov J."/>
            <person name="Lindblad-Toh K."/>
            <person name="Birren B."/>
            <person name="Nusbaum C."/>
            <person name="Kahn D."/>
            <person name="Robinson-Rechavi M."/>
            <person name="Laudet V."/>
            <person name="Schachter V."/>
            <person name="Quetier F."/>
            <person name="Saurin W."/>
            <person name="Scarpelli C."/>
            <person name="Wincker P."/>
            <person name="Lander E.S."/>
            <person name="Weissenbach J."/>
            <person name="Roest Crollius H."/>
        </authorList>
    </citation>
    <scope>NUCLEOTIDE SEQUENCE [LARGE SCALE GENOMIC DNA]</scope>
</reference>
<reference evidence="3" key="3">
    <citation type="submission" date="2025-05" db="UniProtKB">
        <authorList>
            <consortium name="Ensembl"/>
        </authorList>
    </citation>
    <scope>IDENTIFICATION</scope>
</reference>
<organism evidence="2">
    <name type="scientific">Tetraodon nigroviridis</name>
    <name type="common">Spotted green pufferfish</name>
    <name type="synonym">Chelonodon nigroviridis</name>
    <dbReference type="NCBI Taxonomy" id="99883"/>
    <lineage>
        <taxon>Eukaryota</taxon>
        <taxon>Metazoa</taxon>
        <taxon>Chordata</taxon>
        <taxon>Craniata</taxon>
        <taxon>Vertebrata</taxon>
        <taxon>Euteleostomi</taxon>
        <taxon>Actinopterygii</taxon>
        <taxon>Neopterygii</taxon>
        <taxon>Teleostei</taxon>
        <taxon>Neoteleostei</taxon>
        <taxon>Acanthomorphata</taxon>
        <taxon>Eupercaria</taxon>
        <taxon>Tetraodontiformes</taxon>
        <taxon>Tetradontoidea</taxon>
        <taxon>Tetraodontidae</taxon>
        <taxon>Tetraodon</taxon>
    </lineage>
</organism>
<evidence type="ECO:0000313" key="2">
    <source>
        <dbReference type="EMBL" id="CAF89069.1"/>
    </source>
</evidence>
<protein>
    <submittedName>
        <fullName evidence="2">(spotted green pufferfish) hypothetical protein</fullName>
    </submittedName>
</protein>
<evidence type="ECO:0000313" key="3">
    <source>
        <dbReference type="Ensembl" id="ENSTNIP00000004905.1"/>
    </source>
</evidence>
<dbReference type="Proteomes" id="UP000007303">
    <property type="component" value="Unassembled WGS sequence"/>
</dbReference>
<dbReference type="KEGG" id="tng:GSTEN00002810G001"/>
<dbReference type="Ensembl" id="ENSTNIT00000005051.1">
    <property type="protein sequence ID" value="ENSTNIP00000004905.1"/>
    <property type="gene ID" value="ENSTNIG00000002396.1"/>
</dbReference>
<feature type="compositionally biased region" description="Pro residues" evidence="1">
    <location>
        <begin position="81"/>
        <end position="92"/>
    </location>
</feature>
<dbReference type="STRING" id="99883.ENSTNIP00000004905"/>
<gene>
    <name evidence="2" type="ORF">GSTENG00002810001</name>
</gene>